<reference evidence="2 3" key="1">
    <citation type="journal article" date="2018" name="Front. Microbiol.">
        <title>Hydrolytic Capabilities as a Key to Environmental Success: Chitinolytic and Cellulolytic Acidobacteria From Acidic Sub-arctic Soils and Boreal Peatlands.</title>
        <authorList>
            <person name="Belova S.E."/>
            <person name="Ravin N.V."/>
            <person name="Pankratov T.A."/>
            <person name="Rakitin A.L."/>
            <person name="Ivanova A.A."/>
            <person name="Beletsky A.V."/>
            <person name="Mardanov A.V."/>
            <person name="Sinninghe Damste J.S."/>
            <person name="Dedysh S.N."/>
        </authorList>
    </citation>
    <scope>NUCLEOTIDE SEQUENCE [LARGE SCALE GENOMIC DNA]</scope>
    <source>
        <strain evidence="2 3">SBC82</strain>
    </source>
</reference>
<gene>
    <name evidence="2" type="ORF">ACPOL_0308</name>
</gene>
<feature type="region of interest" description="Disordered" evidence="1">
    <location>
        <begin position="46"/>
        <end position="66"/>
    </location>
</feature>
<dbReference type="KEGG" id="abas:ACPOL_0308"/>
<organism evidence="2 3">
    <name type="scientific">Acidisarcina polymorpha</name>
    <dbReference type="NCBI Taxonomy" id="2211140"/>
    <lineage>
        <taxon>Bacteria</taxon>
        <taxon>Pseudomonadati</taxon>
        <taxon>Acidobacteriota</taxon>
        <taxon>Terriglobia</taxon>
        <taxon>Terriglobales</taxon>
        <taxon>Acidobacteriaceae</taxon>
        <taxon>Acidisarcina</taxon>
    </lineage>
</organism>
<accession>A0A2Z5FSB1</accession>
<dbReference type="EMBL" id="CP030840">
    <property type="protein sequence ID" value="AXC09691.1"/>
    <property type="molecule type" value="Genomic_DNA"/>
</dbReference>
<evidence type="ECO:0000313" key="2">
    <source>
        <dbReference type="EMBL" id="AXC09691.1"/>
    </source>
</evidence>
<proteinExistence type="predicted"/>
<evidence type="ECO:0000313" key="3">
    <source>
        <dbReference type="Proteomes" id="UP000253606"/>
    </source>
</evidence>
<sequence>MGDLAKIIHSIMSIFKYFIDSKDKQHHDLAGILATFELREWDLAGTARPERKSTAAAPKDDKNEKKPLVAQTLSLVLLRNRPAAPVNGGYADPT</sequence>
<evidence type="ECO:0000256" key="1">
    <source>
        <dbReference type="SAM" id="MobiDB-lite"/>
    </source>
</evidence>
<keyword evidence="3" id="KW-1185">Reference proteome</keyword>
<protein>
    <submittedName>
        <fullName evidence="2">Uncharacterized protein</fullName>
    </submittedName>
</protein>
<name>A0A2Z5FSB1_9BACT</name>
<dbReference type="AlphaFoldDB" id="A0A2Z5FSB1"/>
<dbReference type="Proteomes" id="UP000253606">
    <property type="component" value="Chromosome"/>
</dbReference>